<organism evidence="2 3">
    <name type="scientific">Desulfobotulus pelophilus</name>
    <dbReference type="NCBI Taxonomy" id="2823377"/>
    <lineage>
        <taxon>Bacteria</taxon>
        <taxon>Pseudomonadati</taxon>
        <taxon>Thermodesulfobacteriota</taxon>
        <taxon>Desulfobacteria</taxon>
        <taxon>Desulfobacterales</taxon>
        <taxon>Desulfobacteraceae</taxon>
        <taxon>Desulfobotulus</taxon>
    </lineage>
</organism>
<protein>
    <submittedName>
        <fullName evidence="2">NYN domain-containing protein</fullName>
    </submittedName>
</protein>
<dbReference type="InterPro" id="IPR021139">
    <property type="entry name" value="NYN"/>
</dbReference>
<proteinExistence type="predicted"/>
<dbReference type="Proteomes" id="UP001209681">
    <property type="component" value="Unassembled WGS sequence"/>
</dbReference>
<keyword evidence="3" id="KW-1185">Reference proteome</keyword>
<comment type="caution">
    <text evidence="2">The sequence shown here is derived from an EMBL/GenBank/DDBJ whole genome shotgun (WGS) entry which is preliminary data.</text>
</comment>
<evidence type="ECO:0000313" key="2">
    <source>
        <dbReference type="EMBL" id="MCW7752546.1"/>
    </source>
</evidence>
<sequence length="463" mass="51116">MQFLECNTRPMRSAVFVDFDNIFIRLSELDVNIARTFATRPLDWIAWLENSLPPYAGIDAGAKRNILVRRCYLNPKSFGNFRPYFIRGAFETVDCPSLTTQGKTSADVHMVVDLLDLLDHKVNYDEFIIMSADADFTPVLLKLRKWDRRTAVLAVGSTSPAYRAASDLVIDQDVFIEEALGGGSMAFSEPARIIRRAEGPASTAPVLSTEAVTVINGGATVLQESAAVRPVFSSFSPGGVRDTEKQRDQCSRLVQTFVRASPEAVTMAQLAYRIRQAFPDVGMDWQGKGSFKLFLSELDLGSLATSPVIPGYVYDPLRHAVPSGETGIRDEAFEAAEPELAALARKVHDLTDTPYLSPAHYGVLFASIAQEINHSGYNMTTVSKAVRDRCKEKEVPVARQHVNFVLRGIAFTGHRFGEGKETAQVLAERLLANTLNLCENAQLSLSEGEVTSLRRWFYAGLIP</sequence>
<feature type="domain" description="NYN" evidence="1">
    <location>
        <begin position="12"/>
        <end position="171"/>
    </location>
</feature>
<evidence type="ECO:0000313" key="3">
    <source>
        <dbReference type="Proteomes" id="UP001209681"/>
    </source>
</evidence>
<reference evidence="2 3" key="1">
    <citation type="submission" date="2022-11" db="EMBL/GenBank/DDBJ databases">
        <title>Desulfobotulus tamanensis H1 sp. nov. - anaerobic, alkaliphilic, sulphate reducing bacterium isolated from terrestrial mud volcano.</title>
        <authorList>
            <person name="Frolova A."/>
            <person name="Merkel A.Y."/>
            <person name="Slobodkin A.I."/>
        </authorList>
    </citation>
    <scope>NUCLEOTIDE SEQUENCE [LARGE SCALE GENOMIC DNA]</scope>
    <source>
        <strain evidence="2 3">H1</strain>
    </source>
</reference>
<name>A0ABT3N505_9BACT</name>
<dbReference type="RefSeq" id="WP_265423413.1">
    <property type="nucleotide sequence ID" value="NZ_JAPFPW010000001.1"/>
</dbReference>
<dbReference type="Gene3D" id="3.40.50.1010">
    <property type="entry name" value="5'-nuclease"/>
    <property type="match status" value="1"/>
</dbReference>
<dbReference type="Pfam" id="PF01936">
    <property type="entry name" value="NYN"/>
    <property type="match status" value="1"/>
</dbReference>
<gene>
    <name evidence="2" type="ORF">OOT00_00945</name>
</gene>
<dbReference type="PANTHER" id="PTHR35811:SF1">
    <property type="entry name" value="HTH OST-TYPE DOMAIN-CONTAINING PROTEIN"/>
    <property type="match status" value="1"/>
</dbReference>
<dbReference type="PANTHER" id="PTHR35811">
    <property type="entry name" value="SLR1870 PROTEIN"/>
    <property type="match status" value="1"/>
</dbReference>
<evidence type="ECO:0000259" key="1">
    <source>
        <dbReference type="Pfam" id="PF01936"/>
    </source>
</evidence>
<dbReference type="EMBL" id="JAPFPW010000001">
    <property type="protein sequence ID" value="MCW7752546.1"/>
    <property type="molecule type" value="Genomic_DNA"/>
</dbReference>
<accession>A0ABT3N505</accession>